<protein>
    <submittedName>
        <fullName evidence="1">Uncharacterized protein</fullName>
    </submittedName>
</protein>
<proteinExistence type="predicted"/>
<dbReference type="EMBL" id="JARJCM010000147">
    <property type="protein sequence ID" value="KAJ7025875.1"/>
    <property type="molecule type" value="Genomic_DNA"/>
</dbReference>
<dbReference type="AlphaFoldDB" id="A0AAD6SE68"/>
<evidence type="ECO:0000313" key="2">
    <source>
        <dbReference type="Proteomes" id="UP001218188"/>
    </source>
</evidence>
<name>A0AAD6SE68_9AGAR</name>
<gene>
    <name evidence="1" type="ORF">C8F04DRAFT_1191028</name>
</gene>
<keyword evidence="2" id="KW-1185">Reference proteome</keyword>
<sequence length="233" mass="25650">MLWLEPHRKPFSYHYGWSPRRPPTTPKSVLPTTANVVRRQGWSSSTGRHLVVEIRQVLAVLPPFPRVVRIMLWRVVRPQTSSLPIPELFAELRPALIHIGARGFDCVAALESAATLLIFLQAKMRFVLLPHCVARFAPFDGLPDPFNGISAHPPALLSPLRHMWLTSAGGRSSCASCSGAGERARSTTRADLIPLHAVPHQDVPCWKLASLDPTGCTLPFAGPANYKQIGPQI</sequence>
<organism evidence="1 2">
    <name type="scientific">Mycena alexandri</name>
    <dbReference type="NCBI Taxonomy" id="1745969"/>
    <lineage>
        <taxon>Eukaryota</taxon>
        <taxon>Fungi</taxon>
        <taxon>Dikarya</taxon>
        <taxon>Basidiomycota</taxon>
        <taxon>Agaricomycotina</taxon>
        <taxon>Agaricomycetes</taxon>
        <taxon>Agaricomycetidae</taxon>
        <taxon>Agaricales</taxon>
        <taxon>Marasmiineae</taxon>
        <taxon>Mycenaceae</taxon>
        <taxon>Mycena</taxon>
    </lineage>
</organism>
<comment type="caution">
    <text evidence="1">The sequence shown here is derived from an EMBL/GenBank/DDBJ whole genome shotgun (WGS) entry which is preliminary data.</text>
</comment>
<accession>A0AAD6SE68</accession>
<dbReference type="Proteomes" id="UP001218188">
    <property type="component" value="Unassembled WGS sequence"/>
</dbReference>
<reference evidence="1" key="1">
    <citation type="submission" date="2023-03" db="EMBL/GenBank/DDBJ databases">
        <title>Massive genome expansion in bonnet fungi (Mycena s.s.) driven by repeated elements and novel gene families across ecological guilds.</title>
        <authorList>
            <consortium name="Lawrence Berkeley National Laboratory"/>
            <person name="Harder C.B."/>
            <person name="Miyauchi S."/>
            <person name="Viragh M."/>
            <person name="Kuo A."/>
            <person name="Thoen E."/>
            <person name="Andreopoulos B."/>
            <person name="Lu D."/>
            <person name="Skrede I."/>
            <person name="Drula E."/>
            <person name="Henrissat B."/>
            <person name="Morin E."/>
            <person name="Kohler A."/>
            <person name="Barry K."/>
            <person name="LaButti K."/>
            <person name="Morin E."/>
            <person name="Salamov A."/>
            <person name="Lipzen A."/>
            <person name="Mereny Z."/>
            <person name="Hegedus B."/>
            <person name="Baldrian P."/>
            <person name="Stursova M."/>
            <person name="Weitz H."/>
            <person name="Taylor A."/>
            <person name="Grigoriev I.V."/>
            <person name="Nagy L.G."/>
            <person name="Martin F."/>
            <person name="Kauserud H."/>
        </authorList>
    </citation>
    <scope>NUCLEOTIDE SEQUENCE</scope>
    <source>
        <strain evidence="1">CBHHK200</strain>
    </source>
</reference>
<evidence type="ECO:0000313" key="1">
    <source>
        <dbReference type="EMBL" id="KAJ7025875.1"/>
    </source>
</evidence>